<dbReference type="AlphaFoldDB" id="A0A5C5WTC4"/>
<evidence type="ECO:0000256" key="1">
    <source>
        <dbReference type="SAM" id="Coils"/>
    </source>
</evidence>
<dbReference type="GO" id="GO:0008168">
    <property type="term" value="F:methyltransferase activity"/>
    <property type="evidence" value="ECO:0007669"/>
    <property type="project" value="UniProtKB-KW"/>
</dbReference>
<dbReference type="Pfam" id="PF13847">
    <property type="entry name" value="Methyltransf_31"/>
    <property type="match status" value="1"/>
</dbReference>
<reference evidence="5 6" key="1">
    <citation type="submission" date="2019-02" db="EMBL/GenBank/DDBJ databases">
        <title>Deep-cultivation of Planctomycetes and their phenomic and genomic characterization uncovers novel biology.</title>
        <authorList>
            <person name="Wiegand S."/>
            <person name="Jogler M."/>
            <person name="Boedeker C."/>
            <person name="Pinto D."/>
            <person name="Vollmers J."/>
            <person name="Rivas-Marin E."/>
            <person name="Kohn T."/>
            <person name="Peeters S.H."/>
            <person name="Heuer A."/>
            <person name="Rast P."/>
            <person name="Oberbeckmann S."/>
            <person name="Bunk B."/>
            <person name="Jeske O."/>
            <person name="Meyerdierks A."/>
            <person name="Storesund J.E."/>
            <person name="Kallscheuer N."/>
            <person name="Luecker S."/>
            <person name="Lage O.M."/>
            <person name="Pohl T."/>
            <person name="Merkel B.J."/>
            <person name="Hornburger P."/>
            <person name="Mueller R.-W."/>
            <person name="Bruemmer F."/>
            <person name="Labrenz M."/>
            <person name="Spormann A.M."/>
            <person name="Op Den Camp H."/>
            <person name="Overmann J."/>
            <person name="Amann R."/>
            <person name="Jetten M.S.M."/>
            <person name="Mascher T."/>
            <person name="Medema M.H."/>
            <person name="Devos D.P."/>
            <person name="Kaster A.-K."/>
            <person name="Ovreas L."/>
            <person name="Rohde M."/>
            <person name="Galperin M.Y."/>
            <person name="Jogler C."/>
        </authorList>
    </citation>
    <scope>NUCLEOTIDE SEQUENCE [LARGE SCALE GENOMIC DNA]</scope>
    <source>
        <strain evidence="5 6">Pla22</strain>
    </source>
</reference>
<organism evidence="5 6">
    <name type="scientific">Rubripirellula amarantea</name>
    <dbReference type="NCBI Taxonomy" id="2527999"/>
    <lineage>
        <taxon>Bacteria</taxon>
        <taxon>Pseudomonadati</taxon>
        <taxon>Planctomycetota</taxon>
        <taxon>Planctomycetia</taxon>
        <taxon>Pirellulales</taxon>
        <taxon>Pirellulaceae</taxon>
        <taxon>Rubripirellula</taxon>
    </lineage>
</organism>
<dbReference type="PANTHER" id="PTHR43667">
    <property type="entry name" value="CYCLOPROPANE-FATTY-ACYL-PHOSPHOLIPID SYNTHASE"/>
    <property type="match status" value="1"/>
</dbReference>
<evidence type="ECO:0000259" key="4">
    <source>
        <dbReference type="Pfam" id="PF21782"/>
    </source>
</evidence>
<evidence type="ECO:0000313" key="6">
    <source>
        <dbReference type="Proteomes" id="UP000316598"/>
    </source>
</evidence>
<keyword evidence="1" id="KW-0175">Coiled coil</keyword>
<feature type="domain" description="PKMT C-terminal winged helix" evidence="4">
    <location>
        <begin position="429"/>
        <end position="493"/>
    </location>
</feature>
<dbReference type="SUPFAM" id="SSF53335">
    <property type="entry name" value="S-adenosyl-L-methionine-dependent methyltransferases"/>
    <property type="match status" value="1"/>
</dbReference>
<dbReference type="InterPro" id="IPR050723">
    <property type="entry name" value="CFA/CMAS"/>
</dbReference>
<evidence type="ECO:0000259" key="3">
    <source>
        <dbReference type="Pfam" id="PF13847"/>
    </source>
</evidence>
<dbReference type="Proteomes" id="UP000316598">
    <property type="component" value="Unassembled WGS sequence"/>
</dbReference>
<dbReference type="GO" id="GO:0032259">
    <property type="term" value="P:methylation"/>
    <property type="evidence" value="ECO:0007669"/>
    <property type="project" value="UniProtKB-KW"/>
</dbReference>
<dbReference type="InterPro" id="IPR025714">
    <property type="entry name" value="Methyltranfer_dom"/>
</dbReference>
<evidence type="ECO:0000313" key="5">
    <source>
        <dbReference type="EMBL" id="TWT53411.1"/>
    </source>
</evidence>
<keyword evidence="5" id="KW-0489">Methyltransferase</keyword>
<keyword evidence="5" id="KW-0808">Transferase</keyword>
<dbReference type="PANTHER" id="PTHR43667:SF2">
    <property type="entry name" value="FATTY ACID C-METHYL TRANSFERASE"/>
    <property type="match status" value="1"/>
</dbReference>
<protein>
    <submittedName>
        <fullName evidence="5">tRNA (Guanine-N(7)-)-methyltransferase</fullName>
    </submittedName>
</protein>
<dbReference type="InterPro" id="IPR048976">
    <property type="entry name" value="WHD_PKMT"/>
</dbReference>
<name>A0A5C5WTC4_9BACT</name>
<comment type="caution">
    <text evidence="5">The sequence shown here is derived from an EMBL/GenBank/DDBJ whole genome shotgun (WGS) entry which is preliminary data.</text>
</comment>
<accession>A0A5C5WTC4</accession>
<dbReference type="Pfam" id="PF21782">
    <property type="entry name" value="WHD_PKMT"/>
    <property type="match status" value="1"/>
</dbReference>
<dbReference type="CDD" id="cd02440">
    <property type="entry name" value="AdoMet_MTases"/>
    <property type="match status" value="1"/>
</dbReference>
<evidence type="ECO:0000259" key="2">
    <source>
        <dbReference type="Pfam" id="PF10119"/>
    </source>
</evidence>
<feature type="domain" description="Methyltransferase" evidence="3">
    <location>
        <begin position="47"/>
        <end position="153"/>
    </location>
</feature>
<proteinExistence type="predicted"/>
<gene>
    <name evidence="5" type="ORF">Pla22_10400</name>
</gene>
<dbReference type="OrthoDB" id="5449367at2"/>
<dbReference type="InterPro" id="IPR018773">
    <property type="entry name" value="MeTrfase_reg_dom_prd"/>
</dbReference>
<dbReference type="EMBL" id="SJPI01000001">
    <property type="protein sequence ID" value="TWT53411.1"/>
    <property type="molecule type" value="Genomic_DNA"/>
</dbReference>
<dbReference type="RefSeq" id="WP_146513634.1">
    <property type="nucleotide sequence ID" value="NZ_SJPI01000001.1"/>
</dbReference>
<dbReference type="Gene3D" id="3.40.50.150">
    <property type="entry name" value="Vaccinia Virus protein VP39"/>
    <property type="match status" value="1"/>
</dbReference>
<feature type="domain" description="Methyltransferase regulatory" evidence="2">
    <location>
        <begin position="220"/>
        <end position="300"/>
    </location>
</feature>
<keyword evidence="6" id="KW-1185">Reference proteome</keyword>
<sequence length="524" mass="58818">MDSSTDSTKIFEYDQVAYPGLAERHIQLRCLEFAATMHGVAPADLAHCRVLELGCADGTNLIPFAVEFPESQFIGIDLASDAIRQAEQTAQELELSNIEFRCQNISDVESASIGTVDYVLCPGVFSWATDDERSAILRLCQHCLSADGIAAISFNTLPGWNWGSTLRDYVRFSVGDLADPREQIAEARRAIELMAEATPADTLQGVYYRRTREQARGWRDTYLYHEYISDRNRAFYFHDFQRMAEEHELRFVAEADFQHSSGVGLQPPARLAVSQASPDKREQLIDYFLDTGYRKSILCRSDRELGSPSQVQMIAKSELATSQSYERFRFDLSSSDPVNLPLERGSVAITDPFARAAIWKLMNQWPRTATVKALYEFAVETLVKTAPHIALPSPSAGIEAMSRSMLALFGAGVIEAFIRPPIIAAEVSEKPMANRLVRHSAKRNMLVVNQWHQNCQGLSNAQRHLLSLLDGTRNISQLAHELQQWQNENLESVAPPRSELPRELPSADVTTMLHSLLQRRLLVS</sequence>
<dbReference type="Pfam" id="PF10119">
    <property type="entry name" value="MethyTransf_Reg"/>
    <property type="match status" value="1"/>
</dbReference>
<dbReference type="InterPro" id="IPR029063">
    <property type="entry name" value="SAM-dependent_MTases_sf"/>
</dbReference>
<feature type="coiled-coil region" evidence="1">
    <location>
        <begin position="76"/>
        <end position="103"/>
    </location>
</feature>